<name>A0A172YJU5_9GAMM</name>
<gene>
    <name evidence="3" type="ORF">A5892_05615</name>
</gene>
<dbReference type="InterPro" id="IPR006840">
    <property type="entry name" value="ChaC"/>
</dbReference>
<dbReference type="Proteomes" id="UP000077875">
    <property type="component" value="Chromosome"/>
</dbReference>
<evidence type="ECO:0000256" key="2">
    <source>
        <dbReference type="ARBA" id="ARBA00023239"/>
    </source>
</evidence>
<dbReference type="Pfam" id="PF04752">
    <property type="entry name" value="ChaC"/>
    <property type="match status" value="1"/>
</dbReference>
<organism evidence="3 4">
    <name type="scientific">Halotalea alkalilenta</name>
    <dbReference type="NCBI Taxonomy" id="376489"/>
    <lineage>
        <taxon>Bacteria</taxon>
        <taxon>Pseudomonadati</taxon>
        <taxon>Pseudomonadota</taxon>
        <taxon>Gammaproteobacteria</taxon>
        <taxon>Oceanospirillales</taxon>
        <taxon>Halomonadaceae</taxon>
        <taxon>Halotalea</taxon>
    </lineage>
</organism>
<dbReference type="AlphaFoldDB" id="A0A172YJU5"/>
<accession>A0A172YJU5</accession>
<dbReference type="EC" id="4.3.2.7" evidence="1"/>
<dbReference type="EMBL" id="CP015243">
    <property type="protein sequence ID" value="ANF59511.1"/>
    <property type="molecule type" value="Genomic_DNA"/>
</dbReference>
<dbReference type="GO" id="GO:0061928">
    <property type="term" value="F:glutathione specific gamma-glutamylcyclotransferase activity"/>
    <property type="evidence" value="ECO:0007669"/>
    <property type="project" value="UniProtKB-EC"/>
</dbReference>
<evidence type="ECO:0000313" key="3">
    <source>
        <dbReference type="EMBL" id="ANF59511.1"/>
    </source>
</evidence>
<keyword evidence="4" id="KW-1185">Reference proteome</keyword>
<dbReference type="Gene3D" id="3.10.490.10">
    <property type="entry name" value="Gamma-glutamyl cyclotransferase-like"/>
    <property type="match status" value="1"/>
</dbReference>
<dbReference type="PANTHER" id="PTHR12192:SF2">
    <property type="entry name" value="GLUTATHIONE-SPECIFIC GAMMA-GLUTAMYLCYCLOTRANSFERASE 2"/>
    <property type="match status" value="1"/>
</dbReference>
<dbReference type="CDD" id="cd06661">
    <property type="entry name" value="GGCT_like"/>
    <property type="match status" value="1"/>
</dbReference>
<dbReference type="InterPro" id="IPR013024">
    <property type="entry name" value="GGCT-like"/>
</dbReference>
<dbReference type="SUPFAM" id="SSF110857">
    <property type="entry name" value="Gamma-glutamyl cyclotransferase-like"/>
    <property type="match status" value="1"/>
</dbReference>
<keyword evidence="2" id="KW-0456">Lyase</keyword>
<dbReference type="KEGG" id="haa:A5892_05615"/>
<dbReference type="STRING" id="376489.A5892_05615"/>
<dbReference type="GO" id="GO:0006751">
    <property type="term" value="P:glutathione catabolic process"/>
    <property type="evidence" value="ECO:0007669"/>
    <property type="project" value="InterPro"/>
</dbReference>
<sequence>MPCYPPRLAASRRYDDVELAASITATLRQRREGEIWLFAYGSLIWRPEGPALERQRARVHGYHRGLNLWSRIHRGTPEHPGLVLGLDRGGSCLGVAYRLPSEGLESQLMALWRREMPDDSYRPAWLGCRLADGRRIEALGFVLERERPNYAGQQPDTVIRQVFDHARGHCGSSRDYLANTLTALRARAMPDHRLEATFARCAR</sequence>
<protein>
    <recommendedName>
        <fullName evidence="1">glutathione-specific gamma-glutamylcyclotransferase</fullName>
        <ecNumber evidence="1">4.3.2.7</ecNumber>
    </recommendedName>
</protein>
<evidence type="ECO:0000256" key="1">
    <source>
        <dbReference type="ARBA" id="ARBA00012344"/>
    </source>
</evidence>
<dbReference type="PANTHER" id="PTHR12192">
    <property type="entry name" value="CATION TRANSPORT PROTEIN CHAC-RELATED"/>
    <property type="match status" value="1"/>
</dbReference>
<dbReference type="GO" id="GO:0005737">
    <property type="term" value="C:cytoplasm"/>
    <property type="evidence" value="ECO:0007669"/>
    <property type="project" value="TreeGrafter"/>
</dbReference>
<reference evidence="3 4" key="1">
    <citation type="submission" date="2016-04" db="EMBL/GenBank/DDBJ databases">
        <title>Complete Genome Sequence of Halotalea alkalilenta IHB B 13600.</title>
        <authorList>
            <person name="Swarnkar M.K."/>
            <person name="Sharma A."/>
            <person name="Kaushal K."/>
            <person name="Soni R."/>
            <person name="Rana S."/>
            <person name="Singh A.K."/>
            <person name="Gulati A."/>
        </authorList>
    </citation>
    <scope>NUCLEOTIDE SEQUENCE [LARGE SCALE GENOMIC DNA]</scope>
    <source>
        <strain evidence="3 4">IHB B 13600</strain>
    </source>
</reference>
<dbReference type="InterPro" id="IPR036568">
    <property type="entry name" value="GGCT-like_sf"/>
</dbReference>
<evidence type="ECO:0000313" key="4">
    <source>
        <dbReference type="Proteomes" id="UP000077875"/>
    </source>
</evidence>
<proteinExistence type="predicted"/>